<name>A0AAV7JXI1_9METZ</name>
<proteinExistence type="predicted"/>
<reference evidence="2 3" key="1">
    <citation type="journal article" date="2023" name="BMC Biol.">
        <title>The compact genome of the sponge Oopsacas minuta (Hexactinellida) is lacking key metazoan core genes.</title>
        <authorList>
            <person name="Santini S."/>
            <person name="Schenkelaars Q."/>
            <person name="Jourda C."/>
            <person name="Duchesne M."/>
            <person name="Belahbib H."/>
            <person name="Rocher C."/>
            <person name="Selva M."/>
            <person name="Riesgo A."/>
            <person name="Vervoort M."/>
            <person name="Leys S.P."/>
            <person name="Kodjabachian L."/>
            <person name="Le Bivic A."/>
            <person name="Borchiellini C."/>
            <person name="Claverie J.M."/>
            <person name="Renard E."/>
        </authorList>
    </citation>
    <scope>NUCLEOTIDE SEQUENCE [LARGE SCALE GENOMIC DNA]</scope>
    <source>
        <strain evidence="2">SPO-2</strain>
    </source>
</reference>
<gene>
    <name evidence="2" type="ORF">LOD99_3415</name>
</gene>
<accession>A0AAV7JXI1</accession>
<sequence>MAQEYPTSSNPWSEYLSPRAKLNSSSFNRVLSSPIALTLLTDNFNQQVDTAYKQSHTCRFVCLCERIDDLLTELFNLKQTYQHLEAMKEIYKFISKDRLNEYLNALDELTKLFSNLSEQKDLINSIIAMETKNSDFYLHPSIHEPLQELLSDIQKYITAVNCLKIDLTQIQALSKEKNILLNLQEITCYIDDCVDNYNSTYTKITNLTHLV</sequence>
<keyword evidence="1" id="KW-0175">Coiled coil</keyword>
<evidence type="ECO:0000313" key="2">
    <source>
        <dbReference type="EMBL" id="KAI6653520.1"/>
    </source>
</evidence>
<dbReference type="EMBL" id="JAKMXF010000266">
    <property type="protein sequence ID" value="KAI6653520.1"/>
    <property type="molecule type" value="Genomic_DNA"/>
</dbReference>
<dbReference type="Proteomes" id="UP001165289">
    <property type="component" value="Unassembled WGS sequence"/>
</dbReference>
<comment type="caution">
    <text evidence="2">The sequence shown here is derived from an EMBL/GenBank/DDBJ whole genome shotgun (WGS) entry which is preliminary data.</text>
</comment>
<dbReference type="AlphaFoldDB" id="A0AAV7JXI1"/>
<evidence type="ECO:0000313" key="3">
    <source>
        <dbReference type="Proteomes" id="UP001165289"/>
    </source>
</evidence>
<evidence type="ECO:0000256" key="1">
    <source>
        <dbReference type="SAM" id="Coils"/>
    </source>
</evidence>
<organism evidence="2 3">
    <name type="scientific">Oopsacas minuta</name>
    <dbReference type="NCBI Taxonomy" id="111878"/>
    <lineage>
        <taxon>Eukaryota</taxon>
        <taxon>Metazoa</taxon>
        <taxon>Porifera</taxon>
        <taxon>Hexactinellida</taxon>
        <taxon>Hexasterophora</taxon>
        <taxon>Lyssacinosida</taxon>
        <taxon>Leucopsacidae</taxon>
        <taxon>Oopsacas</taxon>
    </lineage>
</organism>
<keyword evidence="3" id="KW-1185">Reference proteome</keyword>
<feature type="coiled-coil region" evidence="1">
    <location>
        <begin position="67"/>
        <end position="119"/>
    </location>
</feature>
<protein>
    <submittedName>
        <fullName evidence="2">Uncharacterized protein</fullName>
    </submittedName>
</protein>